<evidence type="ECO:0000256" key="11">
    <source>
        <dbReference type="PIRSR" id="PIRSR038941-1"/>
    </source>
</evidence>
<keyword evidence="6" id="KW-0745">Spermidine biosynthesis</keyword>
<dbReference type="AlphaFoldDB" id="G0GDE3"/>
<comment type="cofactor">
    <cofactor evidence="1">
        <name>pyridoxal 5'-phosphate</name>
        <dbReference type="ChEBI" id="CHEBI:597326"/>
    </cofactor>
</comment>
<dbReference type="InterPro" id="IPR029066">
    <property type="entry name" value="PLP-binding_barrel"/>
</dbReference>
<keyword evidence="4" id="KW-0210">Decarboxylase</keyword>
<evidence type="ECO:0000256" key="7">
    <source>
        <dbReference type="ARBA" id="ARBA00023239"/>
    </source>
</evidence>
<keyword evidence="7" id="KW-0456">Lyase</keyword>
<dbReference type="NCBIfam" id="TIGR01047">
    <property type="entry name" value="nspC"/>
    <property type="match status" value="1"/>
</dbReference>
<comment type="similarity">
    <text evidence="8">Belongs to the Orn/Lys/Arg decarboxylase class-II family. NspC subfamily.</text>
</comment>
<dbReference type="GO" id="GO:0009089">
    <property type="term" value="P:lysine biosynthetic process via diaminopimelate"/>
    <property type="evidence" value="ECO:0007669"/>
    <property type="project" value="TreeGrafter"/>
</dbReference>
<dbReference type="SUPFAM" id="SSF50621">
    <property type="entry name" value="Alanine racemase C-terminal domain-like"/>
    <property type="match status" value="1"/>
</dbReference>
<dbReference type="FunFam" id="3.20.20.10:FF:000012">
    <property type="entry name" value="Carboxynorspermidine/carboxyspermidine decarboxylase"/>
    <property type="match status" value="1"/>
</dbReference>
<dbReference type="Proteomes" id="UP000007254">
    <property type="component" value="Chromosome"/>
</dbReference>
<keyword evidence="5" id="KW-0663">Pyridoxal phosphate</keyword>
<name>G0GDE3_WINT7</name>
<dbReference type="InterPro" id="IPR022643">
    <property type="entry name" value="De-COase2_C"/>
</dbReference>
<proteinExistence type="inferred from homology"/>
<dbReference type="STRING" id="869211.Spith_0283"/>
<dbReference type="PANTHER" id="PTHR43727:SF1">
    <property type="entry name" value="CARBOXYNORSPERMIDINE_CARBOXYSPERMIDINE DECARBOXYLASE"/>
    <property type="match status" value="1"/>
</dbReference>
<comment type="catalytic activity">
    <reaction evidence="9">
        <text>carboxyspermidine + H(+) = spermidine + CO2</text>
        <dbReference type="Rhea" id="RHEA:34095"/>
        <dbReference type="ChEBI" id="CHEBI:15378"/>
        <dbReference type="ChEBI" id="CHEBI:16526"/>
        <dbReference type="ChEBI" id="CHEBI:57834"/>
        <dbReference type="ChEBI" id="CHEBI:65072"/>
        <dbReference type="EC" id="4.1.1.96"/>
    </reaction>
</comment>
<accession>G0GDE3</accession>
<dbReference type="Pfam" id="PF00278">
    <property type="entry name" value="Orn_DAP_Arg_deC"/>
    <property type="match status" value="1"/>
</dbReference>
<evidence type="ECO:0000256" key="8">
    <source>
        <dbReference type="ARBA" id="ARBA00025802"/>
    </source>
</evidence>
<dbReference type="InterPro" id="IPR005730">
    <property type="entry name" value="Nsp_de-COase"/>
</dbReference>
<comment type="catalytic activity">
    <reaction evidence="10">
        <text>carboxynorspermidine + H(+) = norspermidine + CO2</text>
        <dbReference type="Rhea" id="RHEA:34099"/>
        <dbReference type="ChEBI" id="CHEBI:15378"/>
        <dbReference type="ChEBI" id="CHEBI:16526"/>
        <dbReference type="ChEBI" id="CHEBI:57920"/>
        <dbReference type="ChEBI" id="CHEBI:65070"/>
        <dbReference type="EC" id="4.1.1.96"/>
    </reaction>
</comment>
<evidence type="ECO:0000256" key="6">
    <source>
        <dbReference type="ARBA" id="ARBA00023066"/>
    </source>
</evidence>
<evidence type="ECO:0000259" key="12">
    <source>
        <dbReference type="Pfam" id="PF00278"/>
    </source>
</evidence>
<dbReference type="KEGG" id="stq:Spith_0283"/>
<evidence type="ECO:0000256" key="10">
    <source>
        <dbReference type="ARBA" id="ARBA00047389"/>
    </source>
</evidence>
<reference evidence="13 14" key="1">
    <citation type="submission" date="2011-06" db="EMBL/GenBank/DDBJ databases">
        <title>The complete genome of Spirochaeta thermophila DSM 6578.</title>
        <authorList>
            <consortium name="US DOE Joint Genome Institute (JGI-PGF)"/>
            <person name="Lucas S."/>
            <person name="Lapidus A."/>
            <person name="Bruce D."/>
            <person name="Goodwin L."/>
            <person name="Pitluck S."/>
            <person name="Peters L."/>
            <person name="Kyrpides N."/>
            <person name="Mavromatis K."/>
            <person name="Ivanova N."/>
            <person name="Mikailova N."/>
            <person name="Pagani I."/>
            <person name="Chertkov O."/>
            <person name="Detter J.C."/>
            <person name="Tapia R."/>
            <person name="Han C."/>
            <person name="Land M."/>
            <person name="Hauser L."/>
            <person name="Markowitz V."/>
            <person name="Cheng J.-F."/>
            <person name="Hugenholtz P."/>
            <person name="Woyke T."/>
            <person name="Wu D."/>
            <person name="Spring S."/>
            <person name="Merkhoffer B."/>
            <person name="Schneider S."/>
            <person name="Klenk H.-P."/>
            <person name="Eisen J.A."/>
        </authorList>
    </citation>
    <scope>NUCLEOTIDE SEQUENCE [LARGE SCALE GENOMIC DNA]</scope>
    <source>
        <strain evidence="14">ATCC 700085 / DSM 6578 / Z-1203</strain>
    </source>
</reference>
<feature type="binding site" evidence="11">
    <location>
        <position position="284"/>
    </location>
    <ligand>
        <name>substrate</name>
    </ligand>
</feature>
<evidence type="ECO:0000256" key="1">
    <source>
        <dbReference type="ARBA" id="ARBA00001933"/>
    </source>
</evidence>
<evidence type="ECO:0000313" key="13">
    <source>
        <dbReference type="EMBL" id="AEJ60569.1"/>
    </source>
</evidence>
<dbReference type="EMBL" id="CP002903">
    <property type="protein sequence ID" value="AEJ60569.1"/>
    <property type="molecule type" value="Genomic_DNA"/>
</dbReference>
<dbReference type="EC" id="4.1.1.96" evidence="2"/>
<dbReference type="CDD" id="cd06829">
    <property type="entry name" value="PLPDE_III_CANSDC"/>
    <property type="match status" value="1"/>
</dbReference>
<dbReference type="OrthoDB" id="9804410at2"/>
<dbReference type="HOGENOM" id="CLU_038560_0_0_12"/>
<dbReference type="Gene3D" id="2.40.37.10">
    <property type="entry name" value="Lyase, Ornithine Decarboxylase, Chain A, domain 1"/>
    <property type="match status" value="1"/>
</dbReference>
<evidence type="ECO:0000256" key="5">
    <source>
        <dbReference type="ARBA" id="ARBA00022898"/>
    </source>
</evidence>
<sequence length="385" mass="43012">MREGAFQGFDPQAVPSPCFVVDRDAVEENLKILDRVQRESGARVLLALKGFAMWSLAPLVSSYLSGTCASGVWEARLGRECFGGIVSTYGPAYKEEEVRELLTLTDHLIFNSFAQWERFRSLLGTAPRRVEAGIRVNPERSGAPAAIYDPSGPNSRLGVVRSRFRPELLDGISGLHFHTLCEQNVDALETVLQAFEERFGEFVPRMRWVNWGGGHHITRPDYDVDRLIDLVKDFRSRYGVDVYLEPGEAIALGTGVLVAEVVDIVENGMRIAVLDTSATTHMPDVLEMPYRPEVWGAGLPGERPYTYRLGGVSCLAGDVIGDYSFDRPLEVGDRLVFDDMAHYTMVKTTTFNGVKLPSIGIWSSKEQSFTLVRSFGYEEFKRRLS</sequence>
<dbReference type="GO" id="GO:0008295">
    <property type="term" value="P:spermidine biosynthetic process"/>
    <property type="evidence" value="ECO:0007669"/>
    <property type="project" value="UniProtKB-KW"/>
</dbReference>
<evidence type="ECO:0000256" key="2">
    <source>
        <dbReference type="ARBA" id="ARBA00012259"/>
    </source>
</evidence>
<dbReference type="PIRSF" id="PIRSF038941">
    <property type="entry name" value="NspC"/>
    <property type="match status" value="1"/>
</dbReference>
<dbReference type="InterPro" id="IPR009006">
    <property type="entry name" value="Ala_racemase/Decarboxylase_C"/>
</dbReference>
<evidence type="ECO:0000313" key="14">
    <source>
        <dbReference type="Proteomes" id="UP000007254"/>
    </source>
</evidence>
<feature type="domain" description="Orn/DAP/Arg decarboxylase 2 C-terminal" evidence="12">
    <location>
        <begin position="149"/>
        <end position="340"/>
    </location>
</feature>
<dbReference type="RefSeq" id="WP_014623969.1">
    <property type="nucleotide sequence ID" value="NC_017583.1"/>
</dbReference>
<keyword evidence="14" id="KW-1185">Reference proteome</keyword>
<dbReference type="Gene3D" id="3.20.20.10">
    <property type="entry name" value="Alanine racemase"/>
    <property type="match status" value="1"/>
</dbReference>
<organism evidence="13 14">
    <name type="scientific">Winmispira thermophila (strain ATCC 700085 / DSM 6578 / Z-1203)</name>
    <name type="common">Spirochaeta thermophila</name>
    <dbReference type="NCBI Taxonomy" id="869211"/>
    <lineage>
        <taxon>Bacteria</taxon>
        <taxon>Pseudomonadati</taxon>
        <taxon>Spirochaetota</taxon>
        <taxon>Spirochaetia</taxon>
        <taxon>Winmispirales</taxon>
        <taxon>Winmispiraceae</taxon>
        <taxon>Winmispira</taxon>
    </lineage>
</organism>
<protein>
    <recommendedName>
        <fullName evidence="3">Carboxynorspermidine/carboxyspermidine decarboxylase</fullName>
        <ecNumber evidence="2">4.1.1.96</ecNumber>
    </recommendedName>
</protein>
<dbReference type="GO" id="GO:0045312">
    <property type="term" value="P:nor-spermidine biosynthetic process"/>
    <property type="evidence" value="ECO:0007669"/>
    <property type="project" value="InterPro"/>
</dbReference>
<feature type="binding site" evidence="11">
    <location>
        <position position="248"/>
    </location>
    <ligand>
        <name>substrate</name>
    </ligand>
</feature>
<dbReference type="PANTHER" id="PTHR43727">
    <property type="entry name" value="DIAMINOPIMELATE DECARBOXYLASE"/>
    <property type="match status" value="1"/>
</dbReference>
<evidence type="ECO:0000256" key="4">
    <source>
        <dbReference type="ARBA" id="ARBA00022793"/>
    </source>
</evidence>
<gene>
    <name evidence="13" type="ordered locus">Spith_0283</name>
</gene>
<evidence type="ECO:0000256" key="3">
    <source>
        <dbReference type="ARBA" id="ARBA00013633"/>
    </source>
</evidence>
<evidence type="ECO:0000256" key="9">
    <source>
        <dbReference type="ARBA" id="ARBA00047351"/>
    </source>
</evidence>
<dbReference type="GO" id="GO:0008836">
    <property type="term" value="F:diaminopimelate decarboxylase activity"/>
    <property type="evidence" value="ECO:0007669"/>
    <property type="project" value="TreeGrafter"/>
</dbReference>
<dbReference type="SUPFAM" id="SSF51419">
    <property type="entry name" value="PLP-binding barrel"/>
    <property type="match status" value="1"/>
</dbReference>